<feature type="domain" description="VPS9" evidence="2">
    <location>
        <begin position="284"/>
        <end position="427"/>
    </location>
</feature>
<dbReference type="SUPFAM" id="SSF109993">
    <property type="entry name" value="VPS9 domain"/>
    <property type="match status" value="1"/>
</dbReference>
<proteinExistence type="predicted"/>
<evidence type="ECO:0000256" key="1">
    <source>
        <dbReference type="SAM" id="MobiDB-lite"/>
    </source>
</evidence>
<feature type="compositionally biased region" description="Low complexity" evidence="1">
    <location>
        <begin position="525"/>
        <end position="542"/>
    </location>
</feature>
<dbReference type="EMBL" id="HBHQ01021702">
    <property type="protein sequence ID" value="CAD9822833.1"/>
    <property type="molecule type" value="Transcribed_RNA"/>
</dbReference>
<dbReference type="PANTHER" id="PTHR23101:SF25">
    <property type="entry name" value="GTPASE-ACTIVATING PROTEIN AND VPS9 DOMAIN-CONTAINING PROTEIN 1"/>
    <property type="match status" value="1"/>
</dbReference>
<dbReference type="SMART" id="SM00167">
    <property type="entry name" value="VPS9"/>
    <property type="match status" value="1"/>
</dbReference>
<name>A0A7S2UL20_9STRA</name>
<dbReference type="InterPro" id="IPR037191">
    <property type="entry name" value="VPS9_dom_sf"/>
</dbReference>
<evidence type="ECO:0000313" key="3">
    <source>
        <dbReference type="EMBL" id="CAD9822833.1"/>
    </source>
</evidence>
<dbReference type="GO" id="GO:0031267">
    <property type="term" value="F:small GTPase binding"/>
    <property type="evidence" value="ECO:0007669"/>
    <property type="project" value="TreeGrafter"/>
</dbReference>
<evidence type="ECO:0000259" key="2">
    <source>
        <dbReference type="PROSITE" id="PS51205"/>
    </source>
</evidence>
<dbReference type="GO" id="GO:0016192">
    <property type="term" value="P:vesicle-mediated transport"/>
    <property type="evidence" value="ECO:0007669"/>
    <property type="project" value="InterPro"/>
</dbReference>
<feature type="region of interest" description="Disordered" evidence="1">
    <location>
        <begin position="16"/>
        <end position="37"/>
    </location>
</feature>
<dbReference type="GO" id="GO:0030139">
    <property type="term" value="C:endocytic vesicle"/>
    <property type="evidence" value="ECO:0007669"/>
    <property type="project" value="TreeGrafter"/>
</dbReference>
<reference evidence="3" key="1">
    <citation type="submission" date="2021-01" db="EMBL/GenBank/DDBJ databases">
        <authorList>
            <person name="Corre E."/>
            <person name="Pelletier E."/>
            <person name="Niang G."/>
            <person name="Scheremetjew M."/>
            <person name="Finn R."/>
            <person name="Kale V."/>
            <person name="Holt S."/>
            <person name="Cochrane G."/>
            <person name="Meng A."/>
            <person name="Brown T."/>
            <person name="Cohen L."/>
        </authorList>
    </citation>
    <scope>NUCLEOTIDE SEQUENCE</scope>
    <source>
        <strain evidence="3">CCMP2084</strain>
    </source>
</reference>
<dbReference type="PROSITE" id="PS51205">
    <property type="entry name" value="VPS9"/>
    <property type="match status" value="1"/>
</dbReference>
<dbReference type="GO" id="GO:0005829">
    <property type="term" value="C:cytosol"/>
    <property type="evidence" value="ECO:0007669"/>
    <property type="project" value="TreeGrafter"/>
</dbReference>
<dbReference type="AlphaFoldDB" id="A0A7S2UL20"/>
<accession>A0A7S2UL20</accession>
<dbReference type="Gene3D" id="1.20.1050.80">
    <property type="entry name" value="VPS9 domain"/>
    <property type="match status" value="1"/>
</dbReference>
<dbReference type="Pfam" id="PF02204">
    <property type="entry name" value="VPS9"/>
    <property type="match status" value="1"/>
</dbReference>
<protein>
    <recommendedName>
        <fullName evidence="2">VPS9 domain-containing protein</fullName>
    </recommendedName>
</protein>
<gene>
    <name evidence="3" type="ORF">ASEP1449_LOCUS14667</name>
</gene>
<feature type="region of interest" description="Disordered" evidence="1">
    <location>
        <begin position="522"/>
        <end position="543"/>
    </location>
</feature>
<dbReference type="InterPro" id="IPR003123">
    <property type="entry name" value="VPS9"/>
</dbReference>
<sequence>MTSSVASTAYLAVEQQGEESVTRKTTHSASSNAPTVTSDRKQALLLEARRDRLAWIHQAAHLLHAPKDPQQQEACKDGTALLQSALACSELPTVTAAVASLYGTATLVQDDQDSTGISGLTSNEVETRIQKQLENRVDKDKLDKVRVSGMVDFSESISDYISIGITKEDEDYYREFVMRLGTPECADLVYVIKSFVHHLQDAAAASSSSTNEDDIRLDRMASTIRNFSQKTYQTVLSHPLFETTLKSLTDPKQREQRIFVPLEAFVFAQCHETVWSLLSSSLENEVENEFHERVESLQFVTPHHLEITCLGDKQDAIELQDAVRALEAVHQVSSPTLKLKCMLQVFRNINLALNHGSQTASSHGADDVLPTMILTVLRTKPHGMLANLRFLQAFCTTEQLRGEAGYAFTNFYGAVQFLRDLDLTTIDTASNAALKISPEEFSAGIEKCRREAQERQAASEVKTEELMTSKDVKEEDQLSPLAMKDMDIPITEIRAARLAGAEINLAWALKWQEEHQKNMVHDRLSSAGESSGQGSGKQSKGSFPLPVGFTRSYGFLTAEPESLRLEDLPLLLQEYKMLVHTTETLLAERSARHNSENRERLRRERSKLERDASRVLLFSQDKSPKKSIQ</sequence>
<organism evidence="3">
    <name type="scientific">Attheya septentrionalis</name>
    <dbReference type="NCBI Taxonomy" id="420275"/>
    <lineage>
        <taxon>Eukaryota</taxon>
        <taxon>Sar</taxon>
        <taxon>Stramenopiles</taxon>
        <taxon>Ochrophyta</taxon>
        <taxon>Bacillariophyta</taxon>
        <taxon>Coscinodiscophyceae</taxon>
        <taxon>Chaetocerotophycidae</taxon>
        <taxon>Chaetocerotales</taxon>
        <taxon>Attheyaceae</taxon>
        <taxon>Attheya</taxon>
    </lineage>
</organism>
<dbReference type="PANTHER" id="PTHR23101">
    <property type="entry name" value="RAB GDP/GTP EXCHANGE FACTOR"/>
    <property type="match status" value="1"/>
</dbReference>
<dbReference type="GO" id="GO:0005085">
    <property type="term" value="F:guanyl-nucleotide exchange factor activity"/>
    <property type="evidence" value="ECO:0007669"/>
    <property type="project" value="InterPro"/>
</dbReference>
<feature type="compositionally biased region" description="Polar residues" evidence="1">
    <location>
        <begin position="27"/>
        <end position="37"/>
    </location>
</feature>
<dbReference type="InterPro" id="IPR045046">
    <property type="entry name" value="Vps9-like"/>
</dbReference>